<sequence>MEIAQVEMHLIMFHVGVSRLSAPGYGTVYMKPASKPTANYTTLFYPFLISIVNNAGVLHHTLCSGLLQTSCSVEVGETRQNPKVSCRRKRCGL</sequence>
<accession>A0AAV4WVB2</accession>
<evidence type="ECO:0000313" key="1">
    <source>
        <dbReference type="EMBL" id="GIY85850.1"/>
    </source>
</evidence>
<dbReference type="Proteomes" id="UP001054945">
    <property type="component" value="Unassembled WGS sequence"/>
</dbReference>
<keyword evidence="2" id="KW-1185">Reference proteome</keyword>
<dbReference type="AlphaFoldDB" id="A0AAV4WVB2"/>
<evidence type="ECO:0000313" key="2">
    <source>
        <dbReference type="Proteomes" id="UP001054945"/>
    </source>
</evidence>
<organism evidence="1 2">
    <name type="scientific">Caerostris extrusa</name>
    <name type="common">Bark spider</name>
    <name type="synonym">Caerostris bankana</name>
    <dbReference type="NCBI Taxonomy" id="172846"/>
    <lineage>
        <taxon>Eukaryota</taxon>
        <taxon>Metazoa</taxon>
        <taxon>Ecdysozoa</taxon>
        <taxon>Arthropoda</taxon>
        <taxon>Chelicerata</taxon>
        <taxon>Arachnida</taxon>
        <taxon>Araneae</taxon>
        <taxon>Araneomorphae</taxon>
        <taxon>Entelegynae</taxon>
        <taxon>Araneoidea</taxon>
        <taxon>Araneidae</taxon>
        <taxon>Caerostris</taxon>
    </lineage>
</organism>
<comment type="caution">
    <text evidence="1">The sequence shown here is derived from an EMBL/GenBank/DDBJ whole genome shotgun (WGS) entry which is preliminary data.</text>
</comment>
<dbReference type="EMBL" id="BPLR01016701">
    <property type="protein sequence ID" value="GIY85850.1"/>
    <property type="molecule type" value="Genomic_DNA"/>
</dbReference>
<protein>
    <submittedName>
        <fullName evidence="1">Uncharacterized protein</fullName>
    </submittedName>
</protein>
<proteinExistence type="predicted"/>
<name>A0AAV4WVB2_CAEEX</name>
<gene>
    <name evidence="1" type="ORF">CEXT_466251</name>
</gene>
<reference evidence="1 2" key="1">
    <citation type="submission" date="2021-06" db="EMBL/GenBank/DDBJ databases">
        <title>Caerostris extrusa draft genome.</title>
        <authorList>
            <person name="Kono N."/>
            <person name="Arakawa K."/>
        </authorList>
    </citation>
    <scope>NUCLEOTIDE SEQUENCE [LARGE SCALE GENOMIC DNA]</scope>
</reference>